<reference evidence="1 3" key="2">
    <citation type="submission" date="2007-08" db="EMBL/GenBank/DDBJ databases">
        <authorList>
            <person name="Fulton L."/>
            <person name="Clifton S."/>
            <person name="Fulton B."/>
            <person name="Xu J."/>
            <person name="Minx P."/>
            <person name="Pepin K.H."/>
            <person name="Johnson M."/>
            <person name="Thiruvilangam P."/>
            <person name="Bhonagiri V."/>
            <person name="Nash W.E."/>
            <person name="Wang C."/>
            <person name="Mardis E.R."/>
            <person name="Wilson R.K."/>
        </authorList>
    </citation>
    <scope>NUCLEOTIDE SEQUENCE [LARGE SCALE GENOMIC DNA]</scope>
    <source>
        <strain evidence="1 3">DSM 753</strain>
    </source>
</reference>
<dbReference type="Proteomes" id="UP000220611">
    <property type="component" value="Unassembled WGS sequence"/>
</dbReference>
<comment type="caution">
    <text evidence="1">The sequence shown here is derived from an EMBL/GenBank/DDBJ whole genome shotgun (WGS) entry which is preliminary data.</text>
</comment>
<name>A7VVE1_9FIRM</name>
<keyword evidence="4" id="KW-1185">Reference proteome</keyword>
<dbReference type="eggNOG" id="ENOG5032KNW">
    <property type="taxonomic scope" value="Bacteria"/>
</dbReference>
<dbReference type="Proteomes" id="UP000003490">
    <property type="component" value="Unassembled WGS sequence"/>
</dbReference>
<proteinExistence type="predicted"/>
<protein>
    <submittedName>
        <fullName evidence="1">Uncharacterized protein</fullName>
    </submittedName>
</protein>
<dbReference type="EMBL" id="NOXF01000009">
    <property type="protein sequence ID" value="PEQ23917.1"/>
    <property type="molecule type" value="Genomic_DNA"/>
</dbReference>
<accession>A7VVE1</accession>
<evidence type="ECO:0000313" key="2">
    <source>
        <dbReference type="EMBL" id="PEQ23917.1"/>
    </source>
</evidence>
<sequence length="93" mass="10816">MNALKQEGLGLLDYLVIKTGCMYLSDLSQKEMLCEIQHAVRELDPEAFSLWEWNDAVAYITREPVSFRGKEQAARYLLNYKENREEIMAEVKA</sequence>
<dbReference type="EMBL" id="ABCB02000019">
    <property type="protein sequence ID" value="EDO60941.1"/>
    <property type="molecule type" value="Genomic_DNA"/>
</dbReference>
<dbReference type="HOGENOM" id="CLU_176186_0_0_9"/>
<evidence type="ECO:0000313" key="3">
    <source>
        <dbReference type="Proteomes" id="UP000003490"/>
    </source>
</evidence>
<evidence type="ECO:0000313" key="1">
    <source>
        <dbReference type="EMBL" id="EDO60941.1"/>
    </source>
</evidence>
<dbReference type="OrthoDB" id="1653472at2"/>
<reference evidence="1 3" key="1">
    <citation type="submission" date="2007-08" db="EMBL/GenBank/DDBJ databases">
        <title>Draft genome sequence of Clostridium leptum (DSM 753).</title>
        <authorList>
            <person name="Sudarsanam P."/>
            <person name="Ley R."/>
            <person name="Guruge J."/>
            <person name="Turnbaugh P.J."/>
            <person name="Mahowald M."/>
            <person name="Liep D."/>
            <person name="Gordon J."/>
        </authorList>
    </citation>
    <scope>NUCLEOTIDE SEQUENCE [LARGE SCALE GENOMIC DNA]</scope>
    <source>
        <strain evidence="1 3">DSM 753</strain>
    </source>
</reference>
<evidence type="ECO:0000313" key="4">
    <source>
        <dbReference type="Proteomes" id="UP000220611"/>
    </source>
</evidence>
<dbReference type="AlphaFoldDB" id="A7VVE1"/>
<organism evidence="1 3">
    <name type="scientific">[Clostridium] leptum DSM 753</name>
    <dbReference type="NCBI Taxonomy" id="428125"/>
    <lineage>
        <taxon>Bacteria</taxon>
        <taxon>Bacillati</taxon>
        <taxon>Bacillota</taxon>
        <taxon>Clostridia</taxon>
        <taxon>Eubacteriales</taxon>
        <taxon>Oscillospiraceae</taxon>
        <taxon>Oscillospiraceae incertae sedis</taxon>
    </lineage>
</organism>
<gene>
    <name evidence="2" type="ORF">CH238_11065</name>
    <name evidence="1" type="ORF">CLOLEP_02553</name>
</gene>
<reference evidence="2 4" key="3">
    <citation type="submission" date="2017-07" db="EMBL/GenBank/DDBJ databases">
        <title>Prevalence of linear plasmids in Cutibacterium (Propionibacterium) acnes isolates obtained from prostatic tissue.</title>
        <authorList>
            <person name="Davidsson S."/>
            <person name="Carlsson J."/>
            <person name="Molling P."/>
            <person name="Andren O."/>
            <person name="Andersson S.-O."/>
            <person name="Brzuszkiewicz E."/>
            <person name="Poehlein A."/>
            <person name="Al-Zeer M."/>
            <person name="Brinkmann V."/>
            <person name="Scavenius C."/>
            <person name="Nazipi S."/>
            <person name="Soderquist B."/>
            <person name="Bruggemann H."/>
        </authorList>
    </citation>
    <scope>NUCLEOTIDE SEQUENCE [LARGE SCALE GENOMIC DNA]</scope>
    <source>
        <strain evidence="2 4">DSM 753</strain>
    </source>
</reference>